<feature type="region of interest" description="Disordered" evidence="1">
    <location>
        <begin position="65"/>
        <end position="93"/>
    </location>
</feature>
<dbReference type="AlphaFoldDB" id="V2WQH3"/>
<evidence type="ECO:0000256" key="1">
    <source>
        <dbReference type="SAM" id="MobiDB-lite"/>
    </source>
</evidence>
<proteinExistence type="predicted"/>
<dbReference type="Proteomes" id="UP000017559">
    <property type="component" value="Unassembled WGS sequence"/>
</dbReference>
<evidence type="ECO:0000313" key="2">
    <source>
        <dbReference type="EMBL" id="ESK83832.1"/>
    </source>
</evidence>
<sequence>MEAIMDEETRNFFSKDVGLEIKPLKKVQPNDHTLHHYLEYNPDSLFTVEYDQEYFKIVDPIDHCTRENNSEEEGSGEEKLKGEQEELAENDHSDEHLVDEQVYLELAANSQSQSAELSMEEQQVNPPTIQQTLIKQTHIEDTSHTLAKVLSAKSVEREHDDILQFKKDIEALLEKASPPVSLNWPKSDDVLLNDSTLYQPIFQYD</sequence>
<keyword evidence="3" id="KW-1185">Reference proteome</keyword>
<accession>V2WQH3</accession>
<name>V2WQH3_MONRO</name>
<dbReference type="HOGENOM" id="CLU_1337825_0_0_1"/>
<reference evidence="2 3" key="1">
    <citation type="journal article" date="2014" name="BMC Genomics">
        <title>Genome and secretome analysis of the hemibiotrophic fungal pathogen, Moniliophthora roreri, which causes frosty pod rot disease of cacao: mechanisms of the biotrophic and necrotrophic phases.</title>
        <authorList>
            <person name="Meinhardt L.W."/>
            <person name="Costa G.G.L."/>
            <person name="Thomazella D.P.T."/>
            <person name="Teixeira P.J.P.L."/>
            <person name="Carazzolle M.F."/>
            <person name="Schuster S.C."/>
            <person name="Carlson J.E."/>
            <person name="Guiltinan M.J."/>
            <person name="Mieczkowski P."/>
            <person name="Farmer A."/>
            <person name="Ramaraj T."/>
            <person name="Crozier J."/>
            <person name="Davis R.E."/>
            <person name="Shao J."/>
            <person name="Melnick R.L."/>
            <person name="Pereira G.A.G."/>
            <person name="Bailey B.A."/>
        </authorList>
    </citation>
    <scope>NUCLEOTIDE SEQUENCE [LARGE SCALE GENOMIC DNA]</scope>
    <source>
        <strain evidence="2 3">MCA 2997</strain>
    </source>
</reference>
<dbReference type="KEGG" id="mrr:Moror_13515"/>
<feature type="compositionally biased region" description="Basic and acidic residues" evidence="1">
    <location>
        <begin position="76"/>
        <end position="93"/>
    </location>
</feature>
<dbReference type="EMBL" id="AWSO01001434">
    <property type="protein sequence ID" value="ESK83832.1"/>
    <property type="molecule type" value="Genomic_DNA"/>
</dbReference>
<evidence type="ECO:0000313" key="3">
    <source>
        <dbReference type="Proteomes" id="UP000017559"/>
    </source>
</evidence>
<organism evidence="2 3">
    <name type="scientific">Moniliophthora roreri (strain MCA 2997)</name>
    <name type="common">Cocoa frosty pod rot fungus</name>
    <name type="synonym">Crinipellis roreri</name>
    <dbReference type="NCBI Taxonomy" id="1381753"/>
    <lineage>
        <taxon>Eukaryota</taxon>
        <taxon>Fungi</taxon>
        <taxon>Dikarya</taxon>
        <taxon>Basidiomycota</taxon>
        <taxon>Agaricomycotina</taxon>
        <taxon>Agaricomycetes</taxon>
        <taxon>Agaricomycetidae</taxon>
        <taxon>Agaricales</taxon>
        <taxon>Marasmiineae</taxon>
        <taxon>Marasmiaceae</taxon>
        <taxon>Moniliophthora</taxon>
    </lineage>
</organism>
<protein>
    <submittedName>
        <fullName evidence="2">Uncharacterized protein</fullName>
    </submittedName>
</protein>
<gene>
    <name evidence="2" type="ORF">Moror_13515</name>
</gene>
<comment type="caution">
    <text evidence="2">The sequence shown here is derived from an EMBL/GenBank/DDBJ whole genome shotgun (WGS) entry which is preliminary data.</text>
</comment>